<dbReference type="OrthoDB" id="5383784at2759"/>
<dbReference type="Proteomes" id="UP000070700">
    <property type="component" value="Unassembled WGS sequence"/>
</dbReference>
<name>A0A132B5I9_MOLSC</name>
<dbReference type="KEGG" id="psco:LY89DRAFT_659889"/>
<dbReference type="GeneID" id="28822257"/>
<feature type="compositionally biased region" description="Basic and acidic residues" evidence="1">
    <location>
        <begin position="334"/>
        <end position="343"/>
    </location>
</feature>
<keyword evidence="2" id="KW-0812">Transmembrane</keyword>
<feature type="compositionally biased region" description="Basic and acidic residues" evidence="1">
    <location>
        <begin position="312"/>
        <end position="323"/>
    </location>
</feature>
<evidence type="ECO:0000256" key="1">
    <source>
        <dbReference type="SAM" id="MobiDB-lite"/>
    </source>
</evidence>
<dbReference type="EMBL" id="KQ947438">
    <property type="protein sequence ID" value="KUJ07670.1"/>
    <property type="molecule type" value="Genomic_DNA"/>
</dbReference>
<proteinExistence type="predicted"/>
<feature type="transmembrane region" description="Helical" evidence="2">
    <location>
        <begin position="463"/>
        <end position="486"/>
    </location>
</feature>
<gene>
    <name evidence="3" type="ORF">LY89DRAFT_659889</name>
</gene>
<accession>A0A132B5I9</accession>
<evidence type="ECO:0000313" key="3">
    <source>
        <dbReference type="EMBL" id="KUJ07670.1"/>
    </source>
</evidence>
<evidence type="ECO:0000256" key="2">
    <source>
        <dbReference type="SAM" id="Phobius"/>
    </source>
</evidence>
<feature type="region of interest" description="Disordered" evidence="1">
    <location>
        <begin position="289"/>
        <end position="352"/>
    </location>
</feature>
<keyword evidence="4" id="KW-1185">Reference proteome</keyword>
<sequence>MGRQGSLTALALGRGHYEDEVIQDAAAENQGAQQYNDRGYPKNPETKRREREHVRAANEVMQVTGVVEDAVAAKEKANLYLAAKNQESFLGLRLMDACRTTFIGGVWGVIGLRRRILLYKPYEEFGLFNILQRERTQYSVAHIAFAGLPATLTHHALEWTSVFIDAVLDALDEDDEPLEKPEERANTLLQTCLDYGFMYLGFHLRMFATLQQLNLIPISRILPSLKSFVPFSSESPLQLPPDPIFSRSWSLKLLWSATPFLVMVGYDRIRKYVAHSTYRPIYKSLPRPTGDVMVQEQDSYPSETYDGSVGATERERTDYDEPTLRALEGLPALERTEPRQEREDSSEDEEDELAHATLISFDVEPTEGAESTAGPWSAELRSANEPKLSDGVKYRVTGLTMLPAIMATEALRDIVTGVLVMPFEAIMVRVLAKAYRESAGLGIGDLCAVGSYISPLGNLVSVVGMQVVVTGIIWTGFTVGTQVWLGRTKLREWRRTRLLKYTSLWSGFWVHGFDFLR</sequence>
<reference evidence="3 4" key="1">
    <citation type="submission" date="2015-10" db="EMBL/GenBank/DDBJ databases">
        <title>Full genome of DAOMC 229536 Phialocephala scopiformis, a fungal endophyte of spruce producing the potent anti-insectan compound rugulosin.</title>
        <authorList>
            <consortium name="DOE Joint Genome Institute"/>
            <person name="Walker A.K."/>
            <person name="Frasz S.L."/>
            <person name="Seifert K.A."/>
            <person name="Miller J.D."/>
            <person name="Mondo S.J."/>
            <person name="Labutti K."/>
            <person name="Lipzen A."/>
            <person name="Dockter R."/>
            <person name="Kennedy M."/>
            <person name="Grigoriev I.V."/>
            <person name="Spatafora J.W."/>
        </authorList>
    </citation>
    <scope>NUCLEOTIDE SEQUENCE [LARGE SCALE GENOMIC DNA]</scope>
    <source>
        <strain evidence="3 4">CBS 120377</strain>
    </source>
</reference>
<keyword evidence="2" id="KW-1133">Transmembrane helix</keyword>
<evidence type="ECO:0000313" key="4">
    <source>
        <dbReference type="Proteomes" id="UP000070700"/>
    </source>
</evidence>
<dbReference type="RefSeq" id="XP_018062025.1">
    <property type="nucleotide sequence ID" value="XM_018212531.1"/>
</dbReference>
<organism evidence="3 4">
    <name type="scientific">Mollisia scopiformis</name>
    <name type="common">Conifer needle endophyte fungus</name>
    <name type="synonym">Phialocephala scopiformis</name>
    <dbReference type="NCBI Taxonomy" id="149040"/>
    <lineage>
        <taxon>Eukaryota</taxon>
        <taxon>Fungi</taxon>
        <taxon>Dikarya</taxon>
        <taxon>Ascomycota</taxon>
        <taxon>Pezizomycotina</taxon>
        <taxon>Leotiomycetes</taxon>
        <taxon>Helotiales</taxon>
        <taxon>Mollisiaceae</taxon>
        <taxon>Mollisia</taxon>
    </lineage>
</organism>
<protein>
    <submittedName>
        <fullName evidence="3">Uncharacterized protein</fullName>
    </submittedName>
</protein>
<keyword evidence="2" id="KW-0472">Membrane</keyword>
<dbReference type="AlphaFoldDB" id="A0A132B5I9"/>
<dbReference type="InParanoid" id="A0A132B5I9"/>